<keyword evidence="1" id="KW-0812">Transmembrane</keyword>
<feature type="non-terminal residue" evidence="2">
    <location>
        <position position="1"/>
    </location>
</feature>
<gene>
    <name evidence="2" type="primary">ORF37763</name>
</gene>
<protein>
    <submittedName>
        <fullName evidence="2">Uncharacterized protein</fullName>
    </submittedName>
</protein>
<reference evidence="2" key="1">
    <citation type="submission" date="2014-12" db="EMBL/GenBank/DDBJ databases">
        <title>Insight into the proteome of Arion vulgaris.</title>
        <authorList>
            <person name="Aradska J."/>
            <person name="Bulat T."/>
            <person name="Smidak R."/>
            <person name="Sarate P."/>
            <person name="Gangsoo J."/>
            <person name="Sialana F."/>
            <person name="Bilban M."/>
            <person name="Lubec G."/>
        </authorList>
    </citation>
    <scope>NUCLEOTIDE SEQUENCE</scope>
    <source>
        <tissue evidence="2">Skin</tissue>
    </source>
</reference>
<evidence type="ECO:0000256" key="1">
    <source>
        <dbReference type="SAM" id="Phobius"/>
    </source>
</evidence>
<keyword evidence="1" id="KW-1133">Transmembrane helix</keyword>
<feature type="transmembrane region" description="Helical" evidence="1">
    <location>
        <begin position="6"/>
        <end position="25"/>
    </location>
</feature>
<dbReference type="EMBL" id="HACG01013022">
    <property type="protein sequence ID" value="CEK59887.1"/>
    <property type="molecule type" value="Transcribed_RNA"/>
</dbReference>
<sequence>FAAIAGGVIGTLSLILVILLLLLFIKWCKERKYYKSEKILEIRNPAFRSSGDFHETQEGNAYYC</sequence>
<organism evidence="2">
    <name type="scientific">Arion vulgaris</name>
    <dbReference type="NCBI Taxonomy" id="1028688"/>
    <lineage>
        <taxon>Eukaryota</taxon>
        <taxon>Metazoa</taxon>
        <taxon>Spiralia</taxon>
        <taxon>Lophotrochozoa</taxon>
        <taxon>Mollusca</taxon>
        <taxon>Gastropoda</taxon>
        <taxon>Heterobranchia</taxon>
        <taxon>Euthyneura</taxon>
        <taxon>Panpulmonata</taxon>
        <taxon>Eupulmonata</taxon>
        <taxon>Stylommatophora</taxon>
        <taxon>Helicina</taxon>
        <taxon>Arionoidea</taxon>
        <taxon>Arionidae</taxon>
        <taxon>Arion</taxon>
    </lineage>
</organism>
<dbReference type="AlphaFoldDB" id="A0A0B6YUX7"/>
<name>A0A0B6YUX7_9EUPU</name>
<accession>A0A0B6YUX7</accession>
<evidence type="ECO:0000313" key="2">
    <source>
        <dbReference type="EMBL" id="CEK59887.1"/>
    </source>
</evidence>
<keyword evidence="1" id="KW-0472">Membrane</keyword>
<proteinExistence type="predicted"/>